<feature type="transmembrane region" description="Helical" evidence="7">
    <location>
        <begin position="181"/>
        <end position="202"/>
    </location>
</feature>
<keyword evidence="3" id="KW-1003">Cell membrane</keyword>
<feature type="transmembrane region" description="Helical" evidence="7">
    <location>
        <begin position="12"/>
        <end position="31"/>
    </location>
</feature>
<dbReference type="PANTHER" id="PTHR43163:SF6">
    <property type="entry name" value="DIPEPTIDE TRANSPORT SYSTEM PERMEASE PROTEIN DPPB-RELATED"/>
    <property type="match status" value="1"/>
</dbReference>
<protein>
    <submittedName>
        <fullName evidence="9">ABC transporter permease</fullName>
    </submittedName>
</protein>
<dbReference type="GO" id="GO:0055085">
    <property type="term" value="P:transmembrane transport"/>
    <property type="evidence" value="ECO:0007669"/>
    <property type="project" value="InterPro"/>
</dbReference>
<dbReference type="InterPro" id="IPR000515">
    <property type="entry name" value="MetI-like"/>
</dbReference>
<proteinExistence type="inferred from homology"/>
<comment type="caution">
    <text evidence="9">The sequence shown here is derived from an EMBL/GenBank/DDBJ whole genome shotgun (WGS) entry which is preliminary data.</text>
</comment>
<accession>A0A9D1J220</accession>
<reference evidence="9" key="2">
    <citation type="journal article" date="2021" name="PeerJ">
        <title>Extensive microbial diversity within the chicken gut microbiome revealed by metagenomics and culture.</title>
        <authorList>
            <person name="Gilroy R."/>
            <person name="Ravi A."/>
            <person name="Getino M."/>
            <person name="Pursley I."/>
            <person name="Horton D.L."/>
            <person name="Alikhan N.F."/>
            <person name="Baker D."/>
            <person name="Gharbi K."/>
            <person name="Hall N."/>
            <person name="Watson M."/>
            <person name="Adriaenssens E.M."/>
            <person name="Foster-Nyarko E."/>
            <person name="Jarju S."/>
            <person name="Secka A."/>
            <person name="Antonio M."/>
            <person name="Oren A."/>
            <person name="Chaudhuri R.R."/>
            <person name="La Ragione R."/>
            <person name="Hildebrand F."/>
            <person name="Pallen M.J."/>
        </authorList>
    </citation>
    <scope>NUCLEOTIDE SEQUENCE</scope>
    <source>
        <strain evidence="9">ChiSjej1B19-7085</strain>
    </source>
</reference>
<feature type="transmembrane region" description="Helical" evidence="7">
    <location>
        <begin position="140"/>
        <end position="161"/>
    </location>
</feature>
<dbReference type="Proteomes" id="UP000886785">
    <property type="component" value="Unassembled WGS sequence"/>
</dbReference>
<dbReference type="SUPFAM" id="SSF161098">
    <property type="entry name" value="MetI-like"/>
    <property type="match status" value="1"/>
</dbReference>
<reference evidence="9" key="1">
    <citation type="submission" date="2020-10" db="EMBL/GenBank/DDBJ databases">
        <authorList>
            <person name="Gilroy R."/>
        </authorList>
    </citation>
    <scope>NUCLEOTIDE SEQUENCE</scope>
    <source>
        <strain evidence="9">ChiSjej1B19-7085</strain>
    </source>
</reference>
<dbReference type="InterPro" id="IPR045621">
    <property type="entry name" value="BPD_transp_1_N"/>
</dbReference>
<dbReference type="CDD" id="cd06261">
    <property type="entry name" value="TM_PBP2"/>
    <property type="match status" value="1"/>
</dbReference>
<evidence type="ECO:0000259" key="8">
    <source>
        <dbReference type="PROSITE" id="PS50928"/>
    </source>
</evidence>
<evidence type="ECO:0000256" key="6">
    <source>
        <dbReference type="ARBA" id="ARBA00023136"/>
    </source>
</evidence>
<evidence type="ECO:0000313" key="9">
    <source>
        <dbReference type="EMBL" id="HIR57654.1"/>
    </source>
</evidence>
<keyword evidence="5 7" id="KW-1133">Transmembrane helix</keyword>
<evidence type="ECO:0000256" key="3">
    <source>
        <dbReference type="ARBA" id="ARBA00022475"/>
    </source>
</evidence>
<feature type="domain" description="ABC transmembrane type-1" evidence="8">
    <location>
        <begin position="104"/>
        <end position="301"/>
    </location>
</feature>
<dbReference type="GO" id="GO:0005886">
    <property type="term" value="C:plasma membrane"/>
    <property type="evidence" value="ECO:0007669"/>
    <property type="project" value="UniProtKB-SubCell"/>
</dbReference>
<dbReference type="Gene3D" id="1.10.3720.10">
    <property type="entry name" value="MetI-like"/>
    <property type="match status" value="1"/>
</dbReference>
<evidence type="ECO:0000256" key="4">
    <source>
        <dbReference type="ARBA" id="ARBA00022692"/>
    </source>
</evidence>
<feature type="transmembrane region" description="Helical" evidence="7">
    <location>
        <begin position="103"/>
        <end position="128"/>
    </location>
</feature>
<dbReference type="Pfam" id="PF00528">
    <property type="entry name" value="BPD_transp_1"/>
    <property type="match status" value="1"/>
</dbReference>
<keyword evidence="2 7" id="KW-0813">Transport</keyword>
<evidence type="ECO:0000256" key="1">
    <source>
        <dbReference type="ARBA" id="ARBA00004651"/>
    </source>
</evidence>
<comment type="similarity">
    <text evidence="7">Belongs to the binding-protein-dependent transport system permease family.</text>
</comment>
<gene>
    <name evidence="9" type="ORF">IAA54_08290</name>
</gene>
<dbReference type="PANTHER" id="PTHR43163">
    <property type="entry name" value="DIPEPTIDE TRANSPORT SYSTEM PERMEASE PROTEIN DPPB-RELATED"/>
    <property type="match status" value="1"/>
</dbReference>
<evidence type="ECO:0000256" key="7">
    <source>
        <dbReference type="RuleBase" id="RU363032"/>
    </source>
</evidence>
<dbReference type="InterPro" id="IPR035906">
    <property type="entry name" value="MetI-like_sf"/>
</dbReference>
<keyword evidence="4 7" id="KW-0812">Transmembrane</keyword>
<dbReference type="Pfam" id="PF19300">
    <property type="entry name" value="BPD_transp_1_N"/>
    <property type="match status" value="1"/>
</dbReference>
<comment type="subcellular location">
    <subcellularLocation>
        <location evidence="1 7">Cell membrane</location>
        <topology evidence="1 7">Multi-pass membrane protein</topology>
    </subcellularLocation>
</comment>
<evidence type="ECO:0000256" key="2">
    <source>
        <dbReference type="ARBA" id="ARBA00022448"/>
    </source>
</evidence>
<feature type="transmembrane region" description="Helical" evidence="7">
    <location>
        <begin position="236"/>
        <end position="262"/>
    </location>
</feature>
<organism evidence="9 10">
    <name type="scientific">Candidatus Gallacutalibacter pullicola</name>
    <dbReference type="NCBI Taxonomy" id="2840830"/>
    <lineage>
        <taxon>Bacteria</taxon>
        <taxon>Bacillati</taxon>
        <taxon>Bacillota</taxon>
        <taxon>Clostridia</taxon>
        <taxon>Eubacteriales</taxon>
        <taxon>Candidatus Gallacutalibacter</taxon>
    </lineage>
</organism>
<feature type="transmembrane region" description="Helical" evidence="7">
    <location>
        <begin position="282"/>
        <end position="300"/>
    </location>
</feature>
<dbReference type="PROSITE" id="PS50928">
    <property type="entry name" value="ABC_TM1"/>
    <property type="match status" value="1"/>
</dbReference>
<evidence type="ECO:0000256" key="5">
    <source>
        <dbReference type="ARBA" id="ARBA00022989"/>
    </source>
</evidence>
<sequence length="320" mass="35350">MSKATRRFIVNKILEMLITLVVVTLISFLLVRLSPIDPAEAYARRSFAAFSFTDEQMEALREDMGLNDPLPVQYVTWVKDALHLDFGESFVSGQPVFEKVTTAIGITVTIVLISAVIQAVFILLFGCLCYVTRKRMIGHALIFLCIAGVSIPSFFFASTYLDIFAVKLGLTSVVGNTGLMRYLPAAVCIAIGCIALFSPMLANNIQKEMEQDSAFYARCRGLSEGKILLRYALPNAVVTLLPNFCQMLGLCMAGSAIVERVFSLPGLGYLIIDSVLYRDSPVIHATILFLAFSLMMFNILSDVLRRILQRDASSREGARL</sequence>
<dbReference type="AlphaFoldDB" id="A0A9D1J220"/>
<dbReference type="EMBL" id="DVHF01000094">
    <property type="protein sequence ID" value="HIR57654.1"/>
    <property type="molecule type" value="Genomic_DNA"/>
</dbReference>
<evidence type="ECO:0000313" key="10">
    <source>
        <dbReference type="Proteomes" id="UP000886785"/>
    </source>
</evidence>
<keyword evidence="6 7" id="KW-0472">Membrane</keyword>
<name>A0A9D1J220_9FIRM</name>